<organism evidence="8 9">
    <name type="scientific">Paenibacillus naphthalenovorans</name>
    <dbReference type="NCBI Taxonomy" id="162209"/>
    <lineage>
        <taxon>Bacteria</taxon>
        <taxon>Bacillati</taxon>
        <taxon>Bacillota</taxon>
        <taxon>Bacilli</taxon>
        <taxon>Bacillales</taxon>
        <taxon>Paenibacillaceae</taxon>
        <taxon>Paenibacillus</taxon>
    </lineage>
</organism>
<dbReference type="InterPro" id="IPR001525">
    <property type="entry name" value="C5_MeTfrase"/>
</dbReference>
<dbReference type="Proteomes" id="UP000061660">
    <property type="component" value="Chromosome"/>
</dbReference>
<dbReference type="PANTHER" id="PTHR46098:SF1">
    <property type="entry name" value="TRNA (CYTOSINE(38)-C(5))-METHYLTRANSFERASE"/>
    <property type="match status" value="1"/>
</dbReference>
<dbReference type="InterPro" id="IPR029063">
    <property type="entry name" value="SAM-dependent_MTases_sf"/>
</dbReference>
<dbReference type="GO" id="GO:0032259">
    <property type="term" value="P:methylation"/>
    <property type="evidence" value="ECO:0007669"/>
    <property type="project" value="UniProtKB-KW"/>
</dbReference>
<proteinExistence type="inferred from homology"/>
<dbReference type="EMBL" id="CP013652">
    <property type="protein sequence ID" value="ALS22145.1"/>
    <property type="molecule type" value="Genomic_DNA"/>
</dbReference>
<dbReference type="Gene3D" id="3.90.120.10">
    <property type="entry name" value="DNA Methylase, subunit A, domain 2"/>
    <property type="match status" value="1"/>
</dbReference>
<accession>A0A0U2UJP6</accession>
<comment type="similarity">
    <text evidence="5 6">Belongs to the class I-like SAM-binding methyltransferase superfamily. C5-methyltransferase family.</text>
</comment>
<evidence type="ECO:0000256" key="2">
    <source>
        <dbReference type="ARBA" id="ARBA00022679"/>
    </source>
</evidence>
<evidence type="ECO:0000256" key="3">
    <source>
        <dbReference type="ARBA" id="ARBA00022691"/>
    </source>
</evidence>
<dbReference type="PRINTS" id="PR00105">
    <property type="entry name" value="C5METTRFRASE"/>
</dbReference>
<evidence type="ECO:0000256" key="6">
    <source>
        <dbReference type="RuleBase" id="RU000416"/>
    </source>
</evidence>
<evidence type="ECO:0000313" key="8">
    <source>
        <dbReference type="EMBL" id="ALS22145.1"/>
    </source>
</evidence>
<dbReference type="PROSITE" id="PS00095">
    <property type="entry name" value="C5_MTASE_2"/>
    <property type="match status" value="1"/>
</dbReference>
<dbReference type="KEGG" id="pnp:IJ22_17710"/>
<dbReference type="STRING" id="162209.IJ22_17710"/>
<evidence type="ECO:0000256" key="1">
    <source>
        <dbReference type="ARBA" id="ARBA00022603"/>
    </source>
</evidence>
<dbReference type="REBASE" id="134214">
    <property type="entry name" value="M.Pna32ORF17710P"/>
</dbReference>
<evidence type="ECO:0000256" key="5">
    <source>
        <dbReference type="PROSITE-ProRule" id="PRU01016"/>
    </source>
</evidence>
<keyword evidence="1 5" id="KW-0489">Methyltransferase</keyword>
<dbReference type="InterPro" id="IPR050750">
    <property type="entry name" value="C5-MTase"/>
</dbReference>
<reference evidence="9" key="1">
    <citation type="submission" date="2015-12" db="EMBL/GenBank/DDBJ databases">
        <title>Complete genome sequences of two moderately thermophilic Paenibacillus species.</title>
        <authorList>
            <person name="Butler R.III."/>
            <person name="Wang J."/>
            <person name="Stark B.C."/>
            <person name="Pombert J.-F."/>
        </authorList>
    </citation>
    <scope>NUCLEOTIDE SEQUENCE [LARGE SCALE GENOMIC DNA]</scope>
    <source>
        <strain evidence="9">32O-Y</strain>
    </source>
</reference>
<feature type="active site" evidence="5">
    <location>
        <position position="76"/>
    </location>
</feature>
<dbReference type="NCBIfam" id="TIGR00675">
    <property type="entry name" value="dcm"/>
    <property type="match status" value="1"/>
</dbReference>
<gene>
    <name evidence="8" type="ORF">IJ22_17710</name>
</gene>
<sequence>MNKLKIVELFAGIGAWSKALERLNIEHEVVYVVEFDKKTIDSYNIIHNTNFEPIDITQINPKSVPDCDIIFYSPPCQAFSIAGKQNGFGDPRGTLFFDAFKIIQEKKPKYAIMENVKGLTQKKFQFEFETMFQLLEQEGYKNYWKVLNAKDYGIPQNRERVFIISIRNDIEQEFEFPKSFDNGLRLRDLLEEEVDEKFYIGADKVEKLIRELKEKDFLNVIAVKGDLLTRNNPQRQYGFNEKMFTIRSAVQHGVLIIDDTQGFDGIRYYEDIVPSLRSQRSGLKTLEVRPCLTPDRINKRQNGRRFKENNDPSFTINTQDKHGILQIGLLDIKGNEQIRRVYSPEGISPTISTMQGGNRQPKIILVKKSDKYYFVSIRKLTPLECIRLMGFDDEDYIKLKNKKISNSQIYKMAGNSIVIDVVEAILKQLFIHNNEKVINKK</sequence>
<comment type="catalytic activity">
    <reaction evidence="7">
        <text>a 2'-deoxycytidine in DNA + S-adenosyl-L-methionine = a 5-methyl-2'-deoxycytidine in DNA + S-adenosyl-L-homocysteine + H(+)</text>
        <dbReference type="Rhea" id="RHEA:13681"/>
        <dbReference type="Rhea" id="RHEA-COMP:11369"/>
        <dbReference type="Rhea" id="RHEA-COMP:11370"/>
        <dbReference type="ChEBI" id="CHEBI:15378"/>
        <dbReference type="ChEBI" id="CHEBI:57856"/>
        <dbReference type="ChEBI" id="CHEBI:59789"/>
        <dbReference type="ChEBI" id="CHEBI:85452"/>
        <dbReference type="ChEBI" id="CHEBI:85454"/>
        <dbReference type="EC" id="2.1.1.37"/>
    </reaction>
</comment>
<dbReference type="InterPro" id="IPR018117">
    <property type="entry name" value="C5_DNA_meth_AS"/>
</dbReference>
<dbReference type="GO" id="GO:0003886">
    <property type="term" value="F:DNA (cytosine-5-)-methyltransferase activity"/>
    <property type="evidence" value="ECO:0007669"/>
    <property type="project" value="UniProtKB-EC"/>
</dbReference>
<dbReference type="EC" id="2.1.1.37" evidence="7"/>
<dbReference type="Pfam" id="PF00145">
    <property type="entry name" value="DNA_methylase"/>
    <property type="match status" value="1"/>
</dbReference>
<keyword evidence="9" id="KW-1185">Reference proteome</keyword>
<keyword evidence="2 5" id="KW-0808">Transferase</keyword>
<dbReference type="PATRIC" id="fig|162209.4.peg.1876"/>
<dbReference type="AlphaFoldDB" id="A0A0U2UJP6"/>
<keyword evidence="4" id="KW-0680">Restriction system</keyword>
<dbReference type="RefSeq" id="WP_062408466.1">
    <property type="nucleotide sequence ID" value="NZ_CP013652.1"/>
</dbReference>
<name>A0A0U2UJP6_9BACL</name>
<dbReference type="PANTHER" id="PTHR46098">
    <property type="entry name" value="TRNA (CYTOSINE(38)-C(5))-METHYLTRANSFERASE"/>
    <property type="match status" value="1"/>
</dbReference>
<dbReference type="PROSITE" id="PS51679">
    <property type="entry name" value="SAM_MT_C5"/>
    <property type="match status" value="1"/>
</dbReference>
<keyword evidence="3 5" id="KW-0949">S-adenosyl-L-methionine</keyword>
<dbReference type="InterPro" id="IPR031303">
    <property type="entry name" value="C5_meth_CS"/>
</dbReference>
<dbReference type="Gene3D" id="3.40.50.150">
    <property type="entry name" value="Vaccinia Virus protein VP39"/>
    <property type="match status" value="1"/>
</dbReference>
<evidence type="ECO:0000313" key="9">
    <source>
        <dbReference type="Proteomes" id="UP000061660"/>
    </source>
</evidence>
<evidence type="ECO:0000256" key="7">
    <source>
        <dbReference type="RuleBase" id="RU000417"/>
    </source>
</evidence>
<protein>
    <recommendedName>
        <fullName evidence="7">Cytosine-specific methyltransferase</fullName>
        <ecNumber evidence="7">2.1.1.37</ecNumber>
    </recommendedName>
</protein>
<dbReference type="SUPFAM" id="SSF53335">
    <property type="entry name" value="S-adenosyl-L-methionine-dependent methyltransferases"/>
    <property type="match status" value="1"/>
</dbReference>
<dbReference type="GO" id="GO:0009307">
    <property type="term" value="P:DNA restriction-modification system"/>
    <property type="evidence" value="ECO:0007669"/>
    <property type="project" value="UniProtKB-KW"/>
</dbReference>
<dbReference type="OrthoDB" id="9813719at2"/>
<reference evidence="8 9" key="2">
    <citation type="journal article" date="2016" name="Genome Announc.">
        <title>Complete Genome Sequences of Two Interactive Moderate Thermophiles, Paenibacillus napthalenovorans 32O-Y and Paenibacillus sp. 32O-W.</title>
        <authorList>
            <person name="Butler R.R.III."/>
            <person name="Wang J."/>
            <person name="Stark B.C."/>
            <person name="Pombert J.F."/>
        </authorList>
    </citation>
    <scope>NUCLEOTIDE SEQUENCE [LARGE SCALE GENOMIC DNA]</scope>
    <source>
        <strain evidence="8 9">32O-Y</strain>
    </source>
</reference>
<dbReference type="PROSITE" id="PS00094">
    <property type="entry name" value="C5_MTASE_1"/>
    <property type="match status" value="1"/>
</dbReference>
<evidence type="ECO:0000256" key="4">
    <source>
        <dbReference type="ARBA" id="ARBA00022747"/>
    </source>
</evidence>